<keyword evidence="4" id="KW-1185">Reference proteome</keyword>
<feature type="region of interest" description="Disordered" evidence="1">
    <location>
        <begin position="213"/>
        <end position="256"/>
    </location>
</feature>
<evidence type="ECO:0000256" key="1">
    <source>
        <dbReference type="SAM" id="MobiDB-lite"/>
    </source>
</evidence>
<evidence type="ECO:0000313" key="3">
    <source>
        <dbReference type="EMBL" id="KAJ3662982.1"/>
    </source>
</evidence>
<protein>
    <submittedName>
        <fullName evidence="3">Uncharacterized protein</fullName>
    </submittedName>
</protein>
<feature type="signal peptide" evidence="2">
    <location>
        <begin position="1"/>
        <end position="19"/>
    </location>
</feature>
<proteinExistence type="predicted"/>
<feature type="chain" id="PRO_5041362546" evidence="2">
    <location>
        <begin position="20"/>
        <end position="275"/>
    </location>
</feature>
<accession>A0AA38IZE9</accession>
<name>A0AA38IZE9_9CUCU</name>
<organism evidence="3 4">
    <name type="scientific">Zophobas morio</name>
    <dbReference type="NCBI Taxonomy" id="2755281"/>
    <lineage>
        <taxon>Eukaryota</taxon>
        <taxon>Metazoa</taxon>
        <taxon>Ecdysozoa</taxon>
        <taxon>Arthropoda</taxon>
        <taxon>Hexapoda</taxon>
        <taxon>Insecta</taxon>
        <taxon>Pterygota</taxon>
        <taxon>Neoptera</taxon>
        <taxon>Endopterygota</taxon>
        <taxon>Coleoptera</taxon>
        <taxon>Polyphaga</taxon>
        <taxon>Cucujiformia</taxon>
        <taxon>Tenebrionidae</taxon>
        <taxon>Zophobas</taxon>
    </lineage>
</organism>
<evidence type="ECO:0000256" key="2">
    <source>
        <dbReference type="SAM" id="SignalP"/>
    </source>
</evidence>
<feature type="region of interest" description="Disordered" evidence="1">
    <location>
        <begin position="111"/>
        <end position="192"/>
    </location>
</feature>
<dbReference type="Proteomes" id="UP001168821">
    <property type="component" value="Unassembled WGS sequence"/>
</dbReference>
<reference evidence="3" key="1">
    <citation type="journal article" date="2023" name="G3 (Bethesda)">
        <title>Whole genome assemblies of Zophobas morio and Tenebrio molitor.</title>
        <authorList>
            <person name="Kaur S."/>
            <person name="Stinson S.A."/>
            <person name="diCenzo G.C."/>
        </authorList>
    </citation>
    <scope>NUCLEOTIDE SEQUENCE</scope>
    <source>
        <strain evidence="3">QUZm001</strain>
    </source>
</reference>
<sequence>MKLFITLTILSLGVIGVLCQGGGHEERREGHYGIGWGGSHFITPVDVHHEEVIHLKAHPEYHYDYRVADHKTKDYKDKHEVRDGYKVHNRLLTIIEDSTVQDNIMSDCSVQTNTNTQENKKDVTDNSTASNTKPKNAPEQPKTNRKKRHIFDVPDRTDIGPNGRKRNLGRPKPNPERQYHQRIRPSYSQNKHFSIQSFVDSEDYRVQADIIMSDSSEQTNTNNQENKEDVTDNGSNTNPEDASEQPALNRKKRHIFDVPVRPNVGLDGEETEEFN</sequence>
<gene>
    <name evidence="3" type="ORF">Zmor_007296</name>
</gene>
<dbReference type="EMBL" id="JALNTZ010000002">
    <property type="protein sequence ID" value="KAJ3662982.1"/>
    <property type="molecule type" value="Genomic_DNA"/>
</dbReference>
<keyword evidence="2" id="KW-0732">Signal</keyword>
<evidence type="ECO:0000313" key="4">
    <source>
        <dbReference type="Proteomes" id="UP001168821"/>
    </source>
</evidence>
<feature type="compositionally biased region" description="Polar residues" evidence="1">
    <location>
        <begin position="125"/>
        <end position="134"/>
    </location>
</feature>
<comment type="caution">
    <text evidence="3">The sequence shown here is derived from an EMBL/GenBank/DDBJ whole genome shotgun (WGS) entry which is preliminary data.</text>
</comment>
<feature type="compositionally biased region" description="Low complexity" evidence="1">
    <location>
        <begin position="215"/>
        <end position="224"/>
    </location>
</feature>
<dbReference type="AlphaFoldDB" id="A0AA38IZE9"/>